<dbReference type="InterPro" id="IPR046035">
    <property type="entry name" value="DUF5993"/>
</dbReference>
<organism evidence="1 3">
    <name type="scientific">Xanthobacter flavus</name>
    <dbReference type="NCBI Taxonomy" id="281"/>
    <lineage>
        <taxon>Bacteria</taxon>
        <taxon>Pseudomonadati</taxon>
        <taxon>Pseudomonadota</taxon>
        <taxon>Alphaproteobacteria</taxon>
        <taxon>Hyphomicrobiales</taxon>
        <taxon>Xanthobacteraceae</taxon>
        <taxon>Xanthobacter</taxon>
    </lineage>
</organism>
<comment type="caution">
    <text evidence="1">The sequence shown here is derived from an EMBL/GenBank/DDBJ whole genome shotgun (WGS) entry which is preliminary data.</text>
</comment>
<accession>A0A9W6FIC0</accession>
<reference evidence="1" key="1">
    <citation type="submission" date="2022-12" db="EMBL/GenBank/DDBJ databases">
        <title>Reference genome sequencing for broad-spectrum identification of bacterial and archaeal isolates by mass spectrometry.</title>
        <authorList>
            <person name="Sekiguchi Y."/>
            <person name="Tourlousse D.M."/>
        </authorList>
    </citation>
    <scope>NUCLEOTIDE SEQUENCE</scope>
    <source>
        <strain evidence="1">301</strain>
    </source>
</reference>
<evidence type="ECO:0000313" key="3">
    <source>
        <dbReference type="Proteomes" id="UP001144397"/>
    </source>
</evidence>
<name>A0A9W6FIC0_XANFL</name>
<dbReference type="Proteomes" id="UP001144397">
    <property type="component" value="Unassembled WGS sequence"/>
</dbReference>
<dbReference type="GeneID" id="95761901"/>
<dbReference type="EMBL" id="BSDO01000001">
    <property type="protein sequence ID" value="GLI21434.1"/>
    <property type="molecule type" value="Genomic_DNA"/>
</dbReference>
<reference evidence="2 4" key="2">
    <citation type="submission" date="2023-07" db="EMBL/GenBank/DDBJ databases">
        <title>Genomic Encyclopedia of Type Strains, Phase IV (KMG-IV): sequencing the most valuable type-strain genomes for metagenomic binning, comparative biology and taxonomic classification.</title>
        <authorList>
            <person name="Goeker M."/>
        </authorList>
    </citation>
    <scope>NUCLEOTIDE SEQUENCE [LARGE SCALE GENOMIC DNA]</scope>
    <source>
        <strain evidence="2 4">DSM 338</strain>
    </source>
</reference>
<sequence length="51" mass="5577">MMSLPFFGVFLALAATLMGQRMAALALWVLSVATMLVLFRLHVTDPLNIAL</sequence>
<keyword evidence="4" id="KW-1185">Reference proteome</keyword>
<evidence type="ECO:0000313" key="4">
    <source>
        <dbReference type="Proteomes" id="UP001245370"/>
    </source>
</evidence>
<dbReference type="Pfam" id="PF19455">
    <property type="entry name" value="DUF5993"/>
    <property type="match status" value="1"/>
</dbReference>
<dbReference type="Proteomes" id="UP001245370">
    <property type="component" value="Unassembled WGS sequence"/>
</dbReference>
<dbReference type="RefSeq" id="WP_029556801.1">
    <property type="nucleotide sequence ID" value="NZ_BSDO01000001.1"/>
</dbReference>
<protein>
    <submittedName>
        <fullName evidence="1">Uncharacterized protein</fullName>
    </submittedName>
</protein>
<evidence type="ECO:0000313" key="2">
    <source>
        <dbReference type="EMBL" id="MDR6333158.1"/>
    </source>
</evidence>
<gene>
    <name evidence="2" type="ORF">GGQ86_001622</name>
    <name evidence="1" type="ORF">XFLAVUS301_11080</name>
</gene>
<evidence type="ECO:0000313" key="1">
    <source>
        <dbReference type="EMBL" id="GLI21434.1"/>
    </source>
</evidence>
<proteinExistence type="predicted"/>
<dbReference type="AlphaFoldDB" id="A0A9W6FIC0"/>
<dbReference type="EMBL" id="JAVDPY010000002">
    <property type="protein sequence ID" value="MDR6333158.1"/>
    <property type="molecule type" value="Genomic_DNA"/>
</dbReference>